<protein>
    <submittedName>
        <fullName evidence="1">Uncharacterized protein</fullName>
    </submittedName>
</protein>
<dbReference type="Proteomes" id="UP000290875">
    <property type="component" value="Unassembled WGS sequence"/>
</dbReference>
<dbReference type="EMBL" id="QJSL01000009">
    <property type="protein sequence ID" value="RXW28935.1"/>
    <property type="molecule type" value="Genomic_DNA"/>
</dbReference>
<organism evidence="1 2">
    <name type="scientific">Enterobacter cloacae</name>
    <dbReference type="NCBI Taxonomy" id="550"/>
    <lineage>
        <taxon>Bacteria</taxon>
        <taxon>Pseudomonadati</taxon>
        <taxon>Pseudomonadota</taxon>
        <taxon>Gammaproteobacteria</taxon>
        <taxon>Enterobacterales</taxon>
        <taxon>Enterobacteriaceae</taxon>
        <taxon>Enterobacter</taxon>
        <taxon>Enterobacter cloacae complex</taxon>
    </lineage>
</organism>
<proteinExistence type="predicted"/>
<dbReference type="RefSeq" id="WP_129324243.1">
    <property type="nucleotide sequence ID" value="NZ_QJSL01000009.1"/>
</dbReference>
<accession>A0A4Q2EBF2</accession>
<comment type="caution">
    <text evidence="1">The sequence shown here is derived from an EMBL/GenBank/DDBJ whole genome shotgun (WGS) entry which is preliminary data.</text>
</comment>
<dbReference type="AlphaFoldDB" id="A0A4Q2EBF2"/>
<sequence>MSKPTDEEIIQALTAHGRCMTYVVTNILRRKYWPLDTAYILRRMKKLEVEGKVRRVKSSYAVQICWEAAQ</sequence>
<evidence type="ECO:0000313" key="2">
    <source>
        <dbReference type="Proteomes" id="UP000290875"/>
    </source>
</evidence>
<name>A0A4Q2EBF2_ENTCL</name>
<reference evidence="1 2" key="1">
    <citation type="submission" date="2018-06" db="EMBL/GenBank/DDBJ databases">
        <title>Carbapenemase-producing Enterobacteriaceae present in wastewater treatment plant effluent and nearby surface waters in the US.</title>
        <authorList>
            <person name="Mathys D.A."/>
            <person name="Mollenkopf D.F."/>
            <person name="Feicht S.M."/>
            <person name="Adams R.J."/>
            <person name="Albers A.L."/>
            <person name="Grooters S.V."/>
            <person name="Stuever D.M."/>
            <person name="Daniels J.B."/>
            <person name="Wittum T.E."/>
        </authorList>
    </citation>
    <scope>NUCLEOTIDE SEQUENCE [LARGE SCALE GENOMIC DNA]</scope>
    <source>
        <strain evidence="1 2">GEO_4_Eff_A</strain>
    </source>
</reference>
<gene>
    <name evidence="1" type="ORF">DM877_11035</name>
</gene>
<evidence type="ECO:0000313" key="1">
    <source>
        <dbReference type="EMBL" id="RXW28935.1"/>
    </source>
</evidence>